<keyword evidence="3" id="KW-1185">Reference proteome</keyword>
<keyword evidence="1" id="KW-0812">Transmembrane</keyword>
<evidence type="ECO:0008006" key="4">
    <source>
        <dbReference type="Google" id="ProtNLM"/>
    </source>
</evidence>
<dbReference type="OrthoDB" id="9812539at2"/>
<dbReference type="HOGENOM" id="CLU_116614_0_0_6"/>
<reference evidence="2 3" key="1">
    <citation type="journal article" date="2008" name="J. Bacteriol.">
        <title>Insights into plant cell wall degradation from the genome sequence of the soil bacterium Cellvibrio japonicus.</title>
        <authorList>
            <person name="Deboy R.T."/>
            <person name="Mongodin E.F."/>
            <person name="Fouts D.E."/>
            <person name="Tailford L.E."/>
            <person name="Khouri H."/>
            <person name="Emerson J.B."/>
            <person name="Mohamoud Y."/>
            <person name="Watkins K."/>
            <person name="Henrissat B."/>
            <person name="Gilbert H.J."/>
            <person name="Nelson K.E."/>
        </authorList>
    </citation>
    <scope>NUCLEOTIDE SEQUENCE [LARGE SCALE GENOMIC DNA]</scope>
    <source>
        <strain evidence="2 3">Ueda107</strain>
    </source>
</reference>
<protein>
    <recommendedName>
        <fullName evidence="4">DUF2938 domain-containing protein</fullName>
    </recommendedName>
</protein>
<dbReference type="STRING" id="498211.CJA_3788"/>
<evidence type="ECO:0000313" key="3">
    <source>
        <dbReference type="Proteomes" id="UP000001036"/>
    </source>
</evidence>
<name>B3PIQ6_CELJU</name>
<evidence type="ECO:0000313" key="2">
    <source>
        <dbReference type="EMBL" id="ACE86373.1"/>
    </source>
</evidence>
<proteinExistence type="predicted"/>
<dbReference type="Pfam" id="PF11158">
    <property type="entry name" value="DUF2938"/>
    <property type="match status" value="1"/>
</dbReference>
<dbReference type="KEGG" id="cja:CJA_3788"/>
<feature type="transmembrane region" description="Helical" evidence="1">
    <location>
        <begin position="136"/>
        <end position="161"/>
    </location>
</feature>
<feature type="transmembrane region" description="Helical" evidence="1">
    <location>
        <begin position="102"/>
        <end position="124"/>
    </location>
</feature>
<dbReference type="AlphaFoldDB" id="B3PIQ6"/>
<keyword evidence="1" id="KW-0472">Membrane</keyword>
<gene>
    <name evidence="2" type="ordered locus">CJA_3788</name>
</gene>
<feature type="transmembrane region" description="Helical" evidence="1">
    <location>
        <begin position="6"/>
        <end position="27"/>
    </location>
</feature>
<dbReference type="eggNOG" id="ENOG5031TIF">
    <property type="taxonomic scope" value="Bacteria"/>
</dbReference>
<sequence>MENQFLYILIGIAATFLLDCLGLLLHYTIRIPKTEWRFIGRWFIKMQYLQFLHNPIGSSAPERYELFMGWFMHYLIGVIFSVFYFNFMAYVGIEPNLNNATIFGASTLVFPYLIMQPALGYGFFARKHKRPILTPIMSILAHLTFGQFLYVVYVIGSSWIVY</sequence>
<dbReference type="RefSeq" id="WP_012489353.1">
    <property type="nucleotide sequence ID" value="NC_010995.1"/>
</dbReference>
<organism evidence="2 3">
    <name type="scientific">Cellvibrio japonicus (strain Ueda107)</name>
    <name type="common">Pseudomonas fluorescens subsp. cellulosa</name>
    <dbReference type="NCBI Taxonomy" id="498211"/>
    <lineage>
        <taxon>Bacteria</taxon>
        <taxon>Pseudomonadati</taxon>
        <taxon>Pseudomonadota</taxon>
        <taxon>Gammaproteobacteria</taxon>
        <taxon>Cellvibrionales</taxon>
        <taxon>Cellvibrionaceae</taxon>
        <taxon>Cellvibrio</taxon>
    </lineage>
</organism>
<evidence type="ECO:0000256" key="1">
    <source>
        <dbReference type="SAM" id="Phobius"/>
    </source>
</evidence>
<dbReference type="EMBL" id="CP000934">
    <property type="protein sequence ID" value="ACE86373.1"/>
    <property type="molecule type" value="Genomic_DNA"/>
</dbReference>
<dbReference type="InterPro" id="IPR021329">
    <property type="entry name" value="DUF2938"/>
</dbReference>
<accession>B3PIQ6</accession>
<keyword evidence="1" id="KW-1133">Transmembrane helix</keyword>
<feature type="transmembrane region" description="Helical" evidence="1">
    <location>
        <begin position="71"/>
        <end position="90"/>
    </location>
</feature>
<dbReference type="Proteomes" id="UP000001036">
    <property type="component" value="Chromosome"/>
</dbReference>